<dbReference type="EMBL" id="JBHLZN010000002">
    <property type="protein sequence ID" value="MFB9885998.1"/>
    <property type="molecule type" value="Genomic_DNA"/>
</dbReference>
<evidence type="ECO:0000256" key="1">
    <source>
        <dbReference type="SAM" id="Phobius"/>
    </source>
</evidence>
<keyword evidence="4" id="KW-1185">Reference proteome</keyword>
<keyword evidence="1" id="KW-0812">Transmembrane</keyword>
<evidence type="ECO:0000259" key="2">
    <source>
        <dbReference type="Pfam" id="PF01569"/>
    </source>
</evidence>
<dbReference type="InterPro" id="IPR036938">
    <property type="entry name" value="PAP2/HPO_sf"/>
</dbReference>
<sequence length="239" mass="26946">MRAVVNPAQSQVYLWVGMVLLLLLVLLPAGDWPLASWLYQLGGEGWQWRHAGWSQFWLHDVLRVPLQLAVLLLWGLTLACHLPWVRRWVCRYLPGGPSALRYLSLSLMLSALLVQWGKHSLGVDCPWDLQGLGGVRLAHEWWQPLPVGQEPGQCFPAGHASLGYMWLGLYFVLAHYRPQWRYPALGLIIALALVLGAVQQLRGAHFLSHDVATAALCWWVAWGLARLWRWPSVGQGGES</sequence>
<reference evidence="3 4" key="1">
    <citation type="submission" date="2024-09" db="EMBL/GenBank/DDBJ databases">
        <authorList>
            <person name="Sun Q."/>
            <person name="Mori K."/>
        </authorList>
    </citation>
    <scope>NUCLEOTIDE SEQUENCE [LARGE SCALE GENOMIC DNA]</scope>
    <source>
        <strain evidence="3 4">ATCC 51285</strain>
    </source>
</reference>
<dbReference type="RefSeq" id="WP_051527409.1">
    <property type="nucleotide sequence ID" value="NZ_JBHLZN010000002.1"/>
</dbReference>
<evidence type="ECO:0000313" key="4">
    <source>
        <dbReference type="Proteomes" id="UP001589628"/>
    </source>
</evidence>
<gene>
    <name evidence="3" type="ORF">ACFFLH_06225</name>
</gene>
<keyword evidence="1" id="KW-0472">Membrane</keyword>
<dbReference type="SUPFAM" id="SSF48317">
    <property type="entry name" value="Acid phosphatase/Vanadium-dependent haloperoxidase"/>
    <property type="match status" value="1"/>
</dbReference>
<dbReference type="Proteomes" id="UP001589628">
    <property type="component" value="Unassembled WGS sequence"/>
</dbReference>
<feature type="transmembrane region" description="Helical" evidence="1">
    <location>
        <begin position="66"/>
        <end position="86"/>
    </location>
</feature>
<comment type="caution">
    <text evidence="3">The sequence shown here is derived from an EMBL/GenBank/DDBJ whole genome shotgun (WGS) entry which is preliminary data.</text>
</comment>
<accession>A0ABV5Z9P0</accession>
<dbReference type="Pfam" id="PF01569">
    <property type="entry name" value="PAP2"/>
    <property type="match status" value="1"/>
</dbReference>
<dbReference type="InterPro" id="IPR000326">
    <property type="entry name" value="PAP2/HPO"/>
</dbReference>
<proteinExistence type="predicted"/>
<feature type="domain" description="Phosphatidic acid phosphatase type 2/haloperoxidase" evidence="2">
    <location>
        <begin position="101"/>
        <end position="228"/>
    </location>
</feature>
<protein>
    <submittedName>
        <fullName evidence="3">Phosphatase PAP2 family protein</fullName>
    </submittedName>
</protein>
<organism evidence="3 4">
    <name type="scientific">Balneatrix alpica</name>
    <dbReference type="NCBI Taxonomy" id="75684"/>
    <lineage>
        <taxon>Bacteria</taxon>
        <taxon>Pseudomonadati</taxon>
        <taxon>Pseudomonadota</taxon>
        <taxon>Gammaproteobacteria</taxon>
        <taxon>Oceanospirillales</taxon>
        <taxon>Balneatrichaceae</taxon>
        <taxon>Balneatrix</taxon>
    </lineage>
</organism>
<keyword evidence="1" id="KW-1133">Transmembrane helix</keyword>
<name>A0ABV5Z9P0_9GAMM</name>
<evidence type="ECO:0000313" key="3">
    <source>
        <dbReference type="EMBL" id="MFB9885998.1"/>
    </source>
</evidence>
<dbReference type="CDD" id="cd03396">
    <property type="entry name" value="PAP2_like_6"/>
    <property type="match status" value="1"/>
</dbReference>
<feature type="transmembrane region" description="Helical" evidence="1">
    <location>
        <begin position="180"/>
        <end position="198"/>
    </location>
</feature>
<feature type="transmembrane region" description="Helical" evidence="1">
    <location>
        <begin position="98"/>
        <end position="117"/>
    </location>
</feature>
<feature type="transmembrane region" description="Helical" evidence="1">
    <location>
        <begin position="12"/>
        <end position="30"/>
    </location>
</feature>
<feature type="transmembrane region" description="Helical" evidence="1">
    <location>
        <begin position="155"/>
        <end position="173"/>
    </location>
</feature>